<dbReference type="InterPro" id="IPR006054">
    <property type="entry name" value="DnaQ"/>
</dbReference>
<dbReference type="InterPro" id="IPR012337">
    <property type="entry name" value="RNaseH-like_sf"/>
</dbReference>
<dbReference type="STRING" id="693661.Arcve_0333"/>
<dbReference type="GO" id="GO:0005829">
    <property type="term" value="C:cytosol"/>
    <property type="evidence" value="ECO:0007669"/>
    <property type="project" value="TreeGrafter"/>
</dbReference>
<dbReference type="Proteomes" id="UP000008136">
    <property type="component" value="Chromosome"/>
</dbReference>
<dbReference type="GeneID" id="10393427"/>
<dbReference type="InterPro" id="IPR013520">
    <property type="entry name" value="Ribonucl_H"/>
</dbReference>
<dbReference type="GO" id="GO:0003887">
    <property type="term" value="F:DNA-directed DNA polymerase activity"/>
    <property type="evidence" value="ECO:0007669"/>
    <property type="project" value="InterPro"/>
</dbReference>
<dbReference type="GO" id="GO:0003677">
    <property type="term" value="F:DNA binding"/>
    <property type="evidence" value="ECO:0007669"/>
    <property type="project" value="InterPro"/>
</dbReference>
<dbReference type="SUPFAM" id="SSF53098">
    <property type="entry name" value="Ribonuclease H-like"/>
    <property type="match status" value="1"/>
</dbReference>
<dbReference type="NCBIfam" id="TIGR00573">
    <property type="entry name" value="dnaq"/>
    <property type="match status" value="1"/>
</dbReference>
<keyword evidence="3" id="KW-0269">Exonuclease</keyword>
<protein>
    <submittedName>
        <fullName evidence="5">DNA polymerase III, epsilon subunit</fullName>
    </submittedName>
</protein>
<dbReference type="InterPro" id="IPR036397">
    <property type="entry name" value="RNaseH_sf"/>
</dbReference>
<dbReference type="Gene3D" id="3.30.420.10">
    <property type="entry name" value="Ribonuclease H-like superfamily/Ribonuclease H"/>
    <property type="match status" value="1"/>
</dbReference>
<feature type="domain" description="Exonuclease" evidence="4">
    <location>
        <begin position="8"/>
        <end position="176"/>
    </location>
</feature>
<name>F2KPD5_ARCVS</name>
<dbReference type="PANTHER" id="PTHR30231:SF4">
    <property type="entry name" value="PROTEIN NEN2"/>
    <property type="match status" value="1"/>
</dbReference>
<keyword evidence="6" id="KW-1185">Reference proteome</keyword>
<evidence type="ECO:0000256" key="2">
    <source>
        <dbReference type="ARBA" id="ARBA00022801"/>
    </source>
</evidence>
<evidence type="ECO:0000256" key="1">
    <source>
        <dbReference type="ARBA" id="ARBA00022722"/>
    </source>
</evidence>
<dbReference type="AlphaFoldDB" id="F2KPD5"/>
<keyword evidence="2" id="KW-0378">Hydrolase</keyword>
<accession>F2KPD5</accession>
<dbReference type="RefSeq" id="WP_013683040.1">
    <property type="nucleotide sequence ID" value="NC_015320.1"/>
</dbReference>
<dbReference type="EMBL" id="CP002588">
    <property type="protein sequence ID" value="AEA46366.1"/>
    <property type="molecule type" value="Genomic_DNA"/>
</dbReference>
<keyword evidence="1" id="KW-0540">Nuclease</keyword>
<reference evidence="5 6" key="1">
    <citation type="submission" date="2011-03" db="EMBL/GenBank/DDBJ databases">
        <title>The complete genome of Archaeoglobus veneficus SNP6.</title>
        <authorList>
            <consortium name="US DOE Joint Genome Institute (JGI-PGF)"/>
            <person name="Lucas S."/>
            <person name="Copeland A."/>
            <person name="Lapidus A."/>
            <person name="Bruce D."/>
            <person name="Goodwin L."/>
            <person name="Pitluck S."/>
            <person name="Kyrpides N."/>
            <person name="Mavromatis K."/>
            <person name="Pagani I."/>
            <person name="Ivanova N."/>
            <person name="Mikhailova N."/>
            <person name="Lu M."/>
            <person name="Detter J.C."/>
            <person name="Tapia R."/>
            <person name="Han C."/>
            <person name="Land M."/>
            <person name="Hauser L."/>
            <person name="Markowitz V."/>
            <person name="Cheng J.-F."/>
            <person name="Hugenholtz P."/>
            <person name="Woyke T."/>
            <person name="Wu D."/>
            <person name="Spring S."/>
            <person name="Brambilla E."/>
            <person name="Klenk H.-P."/>
            <person name="Eisen J.A."/>
        </authorList>
    </citation>
    <scope>NUCLEOTIDE SEQUENCE [LARGE SCALE GENOMIC DNA]</scope>
    <source>
        <strain>SNP6</strain>
    </source>
</reference>
<gene>
    <name evidence="5" type="ordered locus">Arcve_0333</name>
</gene>
<evidence type="ECO:0000256" key="3">
    <source>
        <dbReference type="ARBA" id="ARBA00022839"/>
    </source>
</evidence>
<dbReference type="HOGENOM" id="CLU_047806_7_0_2"/>
<dbReference type="Pfam" id="PF00929">
    <property type="entry name" value="RNase_T"/>
    <property type="match status" value="1"/>
</dbReference>
<organism evidence="5 6">
    <name type="scientific">Archaeoglobus veneficus (strain DSM 11195 / SNP6)</name>
    <dbReference type="NCBI Taxonomy" id="693661"/>
    <lineage>
        <taxon>Archaea</taxon>
        <taxon>Methanobacteriati</taxon>
        <taxon>Methanobacteriota</taxon>
        <taxon>Archaeoglobi</taxon>
        <taxon>Archaeoglobales</taxon>
        <taxon>Archaeoglobaceae</taxon>
        <taxon>Archaeoglobus</taxon>
    </lineage>
</organism>
<proteinExistence type="predicted"/>
<dbReference type="GO" id="GO:0006260">
    <property type="term" value="P:DNA replication"/>
    <property type="evidence" value="ECO:0007669"/>
    <property type="project" value="InterPro"/>
</dbReference>
<evidence type="ECO:0000313" key="6">
    <source>
        <dbReference type="Proteomes" id="UP000008136"/>
    </source>
</evidence>
<dbReference type="CDD" id="cd06127">
    <property type="entry name" value="DEDDh"/>
    <property type="match status" value="1"/>
</dbReference>
<sequence length="196" mass="22628">MTDILSARYSVIDVESTGLNPKKDEIVAIAVIPMVGSRIILSDYFFSLVRPKKLKGESIKYHGIDIKAVSKAPEFQSIASRLKHMLEDSIIVSYTEFDAKILKSHFSRLKIRLELDCIDISQVEHWIARKEGRAENHDMDGLIKKYSLEEIYRHSALADAYYTACIFQRQLVKLAEYGVTLQELKRIGKREKFFVW</sequence>
<evidence type="ECO:0000313" key="5">
    <source>
        <dbReference type="EMBL" id="AEA46366.1"/>
    </source>
</evidence>
<dbReference type="GO" id="GO:0008408">
    <property type="term" value="F:3'-5' exonuclease activity"/>
    <property type="evidence" value="ECO:0007669"/>
    <property type="project" value="TreeGrafter"/>
</dbReference>
<dbReference type="eggNOG" id="arCOG05109">
    <property type="taxonomic scope" value="Archaea"/>
</dbReference>
<dbReference type="OrthoDB" id="51598at2157"/>
<dbReference type="KEGG" id="ave:Arcve_0333"/>
<evidence type="ECO:0000259" key="4">
    <source>
        <dbReference type="SMART" id="SM00479"/>
    </source>
</evidence>
<dbReference type="SMART" id="SM00479">
    <property type="entry name" value="EXOIII"/>
    <property type="match status" value="1"/>
</dbReference>
<dbReference type="PANTHER" id="PTHR30231">
    <property type="entry name" value="DNA POLYMERASE III SUBUNIT EPSILON"/>
    <property type="match status" value="1"/>
</dbReference>